<dbReference type="AlphaFoldDB" id="A0A4Q8LZK9"/>
<comment type="caution">
    <text evidence="1">The sequence shown here is derived from an EMBL/GenBank/DDBJ whole genome shotgun (WGS) entry which is preliminary data.</text>
</comment>
<protein>
    <submittedName>
        <fullName evidence="1">Uncharacterized protein</fullName>
    </submittedName>
</protein>
<dbReference type="RefSeq" id="WP_130522232.1">
    <property type="nucleotide sequence ID" value="NZ_SHLZ01000001.1"/>
</dbReference>
<proteinExistence type="predicted"/>
<evidence type="ECO:0000313" key="2">
    <source>
        <dbReference type="Proteomes" id="UP000292087"/>
    </source>
</evidence>
<evidence type="ECO:0000313" key="1">
    <source>
        <dbReference type="EMBL" id="TAA37199.1"/>
    </source>
</evidence>
<sequence>MADSRSRRRTRQHGLSYSAEYRAWQTMRLRCTVPTNPAWKNYGGRGITVCEAWLDDPTQFYRDMGPKPSPKHELDRIDNDAGYSPENCRWALRADNCRNRRSNHRIEHAGETLTIAGWAERTGLAESLLHARLKLGWDAERMLTTPARQKAAKGEAAHEQRHPCADCGTPVHLESSRCISCSNKNRALLRDAAPATQRSAA</sequence>
<dbReference type="Proteomes" id="UP000292087">
    <property type="component" value="Unassembled WGS sequence"/>
</dbReference>
<accession>A0A4Q8LZK9</accession>
<gene>
    <name evidence="1" type="ORF">EA656_00530</name>
</gene>
<dbReference type="EMBL" id="SHMF01000001">
    <property type="protein sequence ID" value="TAA37199.1"/>
    <property type="molecule type" value="Genomic_DNA"/>
</dbReference>
<reference evidence="1 2" key="1">
    <citation type="submission" date="2019-02" db="EMBL/GenBank/DDBJ databases">
        <title>WGS of Pseudoxanthomonas species novum from clinical isolates.</title>
        <authorList>
            <person name="Bernier A.-M."/>
            <person name="Bernard K."/>
            <person name="Vachon A."/>
        </authorList>
    </citation>
    <scope>NUCLEOTIDE SEQUENCE [LARGE SCALE GENOMIC DNA]</scope>
    <source>
        <strain evidence="1 2">NML140781</strain>
    </source>
</reference>
<organism evidence="1 2">
    <name type="scientific">Pseudoxanthomonas winnipegensis</name>
    <dbReference type="NCBI Taxonomy" id="2480810"/>
    <lineage>
        <taxon>Bacteria</taxon>
        <taxon>Pseudomonadati</taxon>
        <taxon>Pseudomonadota</taxon>
        <taxon>Gammaproteobacteria</taxon>
        <taxon>Lysobacterales</taxon>
        <taxon>Lysobacteraceae</taxon>
        <taxon>Pseudoxanthomonas</taxon>
    </lineage>
</organism>
<name>A0A4Q8LZK9_9GAMM</name>